<organism evidence="1">
    <name type="scientific">Rhizophagus irregularis (strain DAOM 181602 / DAOM 197198 / MUCL 43194)</name>
    <name type="common">Arbuscular mycorrhizal fungus</name>
    <name type="synonym">Glomus intraradices</name>
    <dbReference type="NCBI Taxonomy" id="747089"/>
    <lineage>
        <taxon>Eukaryota</taxon>
        <taxon>Fungi</taxon>
        <taxon>Fungi incertae sedis</taxon>
        <taxon>Mucoromycota</taxon>
        <taxon>Glomeromycotina</taxon>
        <taxon>Glomeromycetes</taxon>
        <taxon>Glomerales</taxon>
        <taxon>Glomeraceae</taxon>
        <taxon>Rhizophagus</taxon>
    </lineage>
</organism>
<accession>U9T5L4</accession>
<sequence>QPAQPGYAPFRKQGIPLNFNNHQALANTLAVLVNNNWSKHINMIVDVTNFSSKKGQLEVVKHLIRITKNTAPSEHLLQLHQIYQKNYKGFMSVFPKIHLRFTIILITMKLITKDLIISIIFMKNESVLLCTSVNFDRKKCLLGHFKELYHKSLNNRQFLALGISEQKNSKFPRYLALTN</sequence>
<gene>
    <name evidence="1" type="ORF">GLOINDRAFT_85857</name>
</gene>
<feature type="non-terminal residue" evidence="1">
    <location>
        <position position="1"/>
    </location>
</feature>
<name>U9T5L4_RHIID</name>
<protein>
    <submittedName>
        <fullName evidence="1">Uncharacterized protein</fullName>
    </submittedName>
</protein>
<dbReference type="EMBL" id="KI295014">
    <property type="protein sequence ID" value="ESA03445.1"/>
    <property type="molecule type" value="Genomic_DNA"/>
</dbReference>
<dbReference type="AlphaFoldDB" id="U9T5L4"/>
<dbReference type="VEuPathDB" id="FungiDB:RhiirFUN_012654"/>
<reference evidence="1" key="1">
    <citation type="submission" date="2013-07" db="EMBL/GenBank/DDBJ databases">
        <title>The genome of an arbuscular mycorrhizal fungus provides insights into the evolution of the oldest plant symbiosis.</title>
        <authorList>
            <consortium name="DOE Joint Genome Institute"/>
            <person name="Tisserant E."/>
            <person name="Malbreil M."/>
            <person name="Kuo A."/>
            <person name="Kohler A."/>
            <person name="Symeonidi A."/>
            <person name="Balestrini R."/>
            <person name="Charron P."/>
            <person name="Duensing N."/>
            <person name="Frei-dit-Frey N."/>
            <person name="Gianinazzi-Pearson V."/>
            <person name="Gilbert B."/>
            <person name="Handa Y."/>
            <person name="Hijri M."/>
            <person name="Kaul R."/>
            <person name="Kawaguchi M."/>
            <person name="Krajinski F."/>
            <person name="Lammers P."/>
            <person name="Lapierre D."/>
            <person name="Masclaux F.G."/>
            <person name="Murat C."/>
            <person name="Morin E."/>
            <person name="Ndikumana S."/>
            <person name="Pagni M."/>
            <person name="Petitpierre D."/>
            <person name="Requena N."/>
            <person name="Rosikiewicz P."/>
            <person name="Riley R."/>
            <person name="Saito K."/>
            <person name="San Clemente H."/>
            <person name="Shapiro H."/>
            <person name="van Tuinen D."/>
            <person name="Becard G."/>
            <person name="Bonfante P."/>
            <person name="Paszkowski U."/>
            <person name="Shachar-Hill Y."/>
            <person name="Young J.P."/>
            <person name="Sanders I.R."/>
            <person name="Henrissat B."/>
            <person name="Rensing S.A."/>
            <person name="Grigoriev I.V."/>
            <person name="Corradi N."/>
            <person name="Roux C."/>
            <person name="Martin F."/>
        </authorList>
    </citation>
    <scope>NUCLEOTIDE SEQUENCE</scope>
    <source>
        <strain evidence="1">DAOM 197198</strain>
    </source>
</reference>
<proteinExistence type="predicted"/>
<evidence type="ECO:0000313" key="1">
    <source>
        <dbReference type="EMBL" id="ESA03445.1"/>
    </source>
</evidence>
<dbReference type="HOGENOM" id="CLU_1506990_0_0_1"/>